<reference evidence="1 2" key="1">
    <citation type="journal article" date="2018" name="IMA Fungus">
        <title>IMA Genome-F 9: Draft genome sequence of Annulohypoxylon stygium, Aspergillus mulundensis, Berkeleyomyces basicola (syn. Thielaviopsis basicola), Ceratocystis smalleyi, two Cercospora beticola strains, Coleophoma cylindrospora, Fusarium fracticaudum, Phialophora cf. hyalina, and Morchella septimelata.</title>
        <authorList>
            <person name="Wingfield B.D."/>
            <person name="Bills G.F."/>
            <person name="Dong Y."/>
            <person name="Huang W."/>
            <person name="Nel W.J."/>
            <person name="Swalarsk-Parry B.S."/>
            <person name="Vaghefi N."/>
            <person name="Wilken P.M."/>
            <person name="An Z."/>
            <person name="de Beer Z.W."/>
            <person name="De Vos L."/>
            <person name="Chen L."/>
            <person name="Duong T.A."/>
            <person name="Gao Y."/>
            <person name="Hammerbacher A."/>
            <person name="Kikkert J.R."/>
            <person name="Li Y."/>
            <person name="Li H."/>
            <person name="Li K."/>
            <person name="Li Q."/>
            <person name="Liu X."/>
            <person name="Ma X."/>
            <person name="Naidoo K."/>
            <person name="Pethybridge S.J."/>
            <person name="Sun J."/>
            <person name="Steenkamp E.T."/>
            <person name="van der Nest M.A."/>
            <person name="van Wyk S."/>
            <person name="Wingfield M.J."/>
            <person name="Xiong C."/>
            <person name="Yue Q."/>
            <person name="Zhang X."/>
        </authorList>
    </citation>
    <scope>NUCLEOTIDE SEQUENCE [LARGE SCALE GENOMIC DNA]</scope>
    <source>
        <strain evidence="1 2">BP 5553</strain>
    </source>
</reference>
<dbReference type="Proteomes" id="UP000254866">
    <property type="component" value="Unassembled WGS sequence"/>
</dbReference>
<sequence>MADLVDLANAELKSSPIFLLEEKVAYDHVRGFSMTYAFITSVYLKCLDEFKRDMMAWDTSLSDLTLQNRPSPATAPAAEPINKEWTLQYLAETTTENRDTQYYQYLLKLCSLRKLPRGSGPSSEEIPSNPLLEPFKFVDTNEGLMEFLSALENSPRGTDTNPEYFRDCEGWNLSRIGALSLFQIYIRSLGQTWVLDVTVLDTRTFDTIALALSHAHYARYWRMPQHLLYSLTSGMIRTHSTITMASTCKESLTCS</sequence>
<dbReference type="PANTHER" id="PTHR43040:SF1">
    <property type="entry name" value="RIBONUCLEASE D"/>
    <property type="match status" value="1"/>
</dbReference>
<dbReference type="RefSeq" id="XP_031865433.1">
    <property type="nucleotide sequence ID" value="XM_032018596.1"/>
</dbReference>
<proteinExistence type="predicted"/>
<keyword evidence="2" id="KW-1185">Reference proteome</keyword>
<accession>A0A370TB79</accession>
<gene>
    <name evidence="1" type="ORF">BP5553_09973</name>
</gene>
<comment type="caution">
    <text evidence="1">The sequence shown here is derived from an EMBL/GenBank/DDBJ whole genome shotgun (WGS) entry which is preliminary data.</text>
</comment>
<dbReference type="GeneID" id="43602822"/>
<organism evidence="1 2">
    <name type="scientific">Venustampulla echinocandica</name>
    <dbReference type="NCBI Taxonomy" id="2656787"/>
    <lineage>
        <taxon>Eukaryota</taxon>
        <taxon>Fungi</taxon>
        <taxon>Dikarya</taxon>
        <taxon>Ascomycota</taxon>
        <taxon>Pezizomycotina</taxon>
        <taxon>Leotiomycetes</taxon>
        <taxon>Helotiales</taxon>
        <taxon>Pleuroascaceae</taxon>
        <taxon>Venustampulla</taxon>
    </lineage>
</organism>
<dbReference type="PANTHER" id="PTHR43040">
    <property type="entry name" value="RIBONUCLEASE D"/>
    <property type="match status" value="1"/>
</dbReference>
<evidence type="ECO:0000313" key="1">
    <source>
        <dbReference type="EMBL" id="RDL31184.1"/>
    </source>
</evidence>
<dbReference type="AlphaFoldDB" id="A0A370TB79"/>
<dbReference type="GO" id="GO:0003676">
    <property type="term" value="F:nucleic acid binding"/>
    <property type="evidence" value="ECO:0007669"/>
    <property type="project" value="InterPro"/>
</dbReference>
<dbReference type="EMBL" id="NPIC01000013">
    <property type="protein sequence ID" value="RDL31184.1"/>
    <property type="molecule type" value="Genomic_DNA"/>
</dbReference>
<dbReference type="OrthoDB" id="428177at2759"/>
<dbReference type="Gene3D" id="3.30.420.10">
    <property type="entry name" value="Ribonuclease H-like superfamily/Ribonuclease H"/>
    <property type="match status" value="1"/>
</dbReference>
<evidence type="ECO:0000313" key="2">
    <source>
        <dbReference type="Proteomes" id="UP000254866"/>
    </source>
</evidence>
<protein>
    <submittedName>
        <fullName evidence="1">Uncharacterized protein</fullName>
    </submittedName>
</protein>
<name>A0A370TB79_9HELO</name>
<dbReference type="InterPro" id="IPR036397">
    <property type="entry name" value="RNaseH_sf"/>
</dbReference>